<evidence type="ECO:0000313" key="1">
    <source>
        <dbReference type="EMBL" id="GJS99549.1"/>
    </source>
</evidence>
<comment type="caution">
    <text evidence="1">The sequence shown here is derived from an EMBL/GenBank/DDBJ whole genome shotgun (WGS) entry which is preliminary data.</text>
</comment>
<evidence type="ECO:0000313" key="2">
    <source>
        <dbReference type="Proteomes" id="UP001151760"/>
    </source>
</evidence>
<organism evidence="1 2">
    <name type="scientific">Tanacetum coccineum</name>
    <dbReference type="NCBI Taxonomy" id="301880"/>
    <lineage>
        <taxon>Eukaryota</taxon>
        <taxon>Viridiplantae</taxon>
        <taxon>Streptophyta</taxon>
        <taxon>Embryophyta</taxon>
        <taxon>Tracheophyta</taxon>
        <taxon>Spermatophyta</taxon>
        <taxon>Magnoliopsida</taxon>
        <taxon>eudicotyledons</taxon>
        <taxon>Gunneridae</taxon>
        <taxon>Pentapetalae</taxon>
        <taxon>asterids</taxon>
        <taxon>campanulids</taxon>
        <taxon>Asterales</taxon>
        <taxon>Asteraceae</taxon>
        <taxon>Asteroideae</taxon>
        <taxon>Anthemideae</taxon>
        <taxon>Anthemidinae</taxon>
        <taxon>Tanacetum</taxon>
    </lineage>
</organism>
<reference evidence="1" key="2">
    <citation type="submission" date="2022-01" db="EMBL/GenBank/DDBJ databases">
        <authorList>
            <person name="Yamashiro T."/>
            <person name="Shiraishi A."/>
            <person name="Satake H."/>
            <person name="Nakayama K."/>
        </authorList>
    </citation>
    <scope>NUCLEOTIDE SEQUENCE</scope>
</reference>
<accession>A0ABQ5AA77</accession>
<keyword evidence="2" id="KW-1185">Reference proteome</keyword>
<dbReference type="Proteomes" id="UP001151760">
    <property type="component" value="Unassembled WGS sequence"/>
</dbReference>
<proteinExistence type="predicted"/>
<reference evidence="1" key="1">
    <citation type="journal article" date="2022" name="Int. J. Mol. Sci.">
        <title>Draft Genome of Tanacetum Coccineum: Genomic Comparison of Closely Related Tanacetum-Family Plants.</title>
        <authorList>
            <person name="Yamashiro T."/>
            <person name="Shiraishi A."/>
            <person name="Nakayama K."/>
            <person name="Satake H."/>
        </authorList>
    </citation>
    <scope>NUCLEOTIDE SEQUENCE</scope>
</reference>
<protein>
    <submittedName>
        <fullName evidence="1">Uncharacterized protein</fullName>
    </submittedName>
</protein>
<dbReference type="EMBL" id="BQNB010012124">
    <property type="protein sequence ID" value="GJS99549.1"/>
    <property type="molecule type" value="Genomic_DNA"/>
</dbReference>
<name>A0ABQ5AA77_9ASTR</name>
<gene>
    <name evidence="1" type="ORF">Tco_0820719</name>
</gene>
<sequence>MTSQRPPTHRTSYSGLGPVWGCDRLLNRAKVIRNQLSFISSDSSNEKCDHTALIPGFILFGDNTYCYSSTISDCSKTSTICLQLFLLPLLTCWSRHLSLQPTGLCVAWFPYTGFRFYTHLMSVFHQSTFPANQLLQPSYVPILLRLPGSSDDHLSQDTIDVAI</sequence>